<keyword evidence="3" id="KW-0238">DNA-binding</keyword>
<dbReference type="Gene3D" id="3.40.190.290">
    <property type="match status" value="1"/>
</dbReference>
<dbReference type="Gene3D" id="1.10.10.10">
    <property type="entry name" value="Winged helix-like DNA-binding domain superfamily/Winged helix DNA-binding domain"/>
    <property type="match status" value="1"/>
</dbReference>
<dbReference type="Proteomes" id="UP000189462">
    <property type="component" value="Unassembled WGS sequence"/>
</dbReference>
<name>A0A1V3NPY8_9GAMM</name>
<evidence type="ECO:0000313" key="6">
    <source>
        <dbReference type="EMBL" id="OOG27111.1"/>
    </source>
</evidence>
<dbReference type="InterPro" id="IPR036388">
    <property type="entry name" value="WH-like_DNA-bd_sf"/>
</dbReference>
<dbReference type="CDD" id="cd05466">
    <property type="entry name" value="PBP2_LTTR_substrate"/>
    <property type="match status" value="1"/>
</dbReference>
<dbReference type="Pfam" id="PF03466">
    <property type="entry name" value="LysR_substrate"/>
    <property type="match status" value="1"/>
</dbReference>
<keyword evidence="2" id="KW-0805">Transcription regulation</keyword>
<reference evidence="6 7" key="1">
    <citation type="submission" date="2017-02" db="EMBL/GenBank/DDBJ databases">
        <title>Genomic diversity within the haloalkaliphilic genus Thioalkalivibrio.</title>
        <authorList>
            <person name="Ahn A.-C."/>
            <person name="Meier-Kolthoff J."/>
            <person name="Overmars L."/>
            <person name="Richter M."/>
            <person name="Woyke T."/>
            <person name="Sorokin D.Y."/>
            <person name="Muyzer G."/>
        </authorList>
    </citation>
    <scope>NUCLEOTIDE SEQUENCE [LARGE SCALE GENOMIC DNA]</scope>
    <source>
        <strain evidence="6 7">ALJD</strain>
    </source>
</reference>
<dbReference type="PANTHER" id="PTHR30126:SF81">
    <property type="entry name" value="HTH-TYPE TRANSCRIPTIONAL REGULATOR ILVY"/>
    <property type="match status" value="1"/>
</dbReference>
<dbReference type="InterPro" id="IPR000847">
    <property type="entry name" value="LysR_HTH_N"/>
</dbReference>
<evidence type="ECO:0000313" key="7">
    <source>
        <dbReference type="Proteomes" id="UP000189462"/>
    </source>
</evidence>
<dbReference type="FunFam" id="1.10.10.10:FF:000001">
    <property type="entry name" value="LysR family transcriptional regulator"/>
    <property type="match status" value="1"/>
</dbReference>
<dbReference type="EMBL" id="MVBK01000021">
    <property type="protein sequence ID" value="OOG27111.1"/>
    <property type="molecule type" value="Genomic_DNA"/>
</dbReference>
<evidence type="ECO:0000256" key="2">
    <source>
        <dbReference type="ARBA" id="ARBA00023015"/>
    </source>
</evidence>
<dbReference type="SUPFAM" id="SSF53850">
    <property type="entry name" value="Periplasmic binding protein-like II"/>
    <property type="match status" value="1"/>
</dbReference>
<dbReference type="Pfam" id="PF00126">
    <property type="entry name" value="HTH_1"/>
    <property type="match status" value="1"/>
</dbReference>
<dbReference type="AlphaFoldDB" id="A0A1V3NPY8"/>
<comment type="similarity">
    <text evidence="1">Belongs to the LysR transcriptional regulatory family.</text>
</comment>
<dbReference type="GO" id="GO:0003700">
    <property type="term" value="F:DNA-binding transcription factor activity"/>
    <property type="evidence" value="ECO:0007669"/>
    <property type="project" value="InterPro"/>
</dbReference>
<dbReference type="PROSITE" id="PS50931">
    <property type="entry name" value="HTH_LYSR"/>
    <property type="match status" value="1"/>
</dbReference>
<organism evidence="6 7">
    <name type="scientific">Thioalkalivibrio denitrificans</name>
    <dbReference type="NCBI Taxonomy" id="108003"/>
    <lineage>
        <taxon>Bacteria</taxon>
        <taxon>Pseudomonadati</taxon>
        <taxon>Pseudomonadota</taxon>
        <taxon>Gammaproteobacteria</taxon>
        <taxon>Chromatiales</taxon>
        <taxon>Ectothiorhodospiraceae</taxon>
        <taxon>Thioalkalivibrio</taxon>
    </lineage>
</organism>
<keyword evidence="4" id="KW-0804">Transcription</keyword>
<feature type="domain" description="HTH lysR-type" evidence="5">
    <location>
        <begin position="1"/>
        <end position="58"/>
    </location>
</feature>
<dbReference type="PRINTS" id="PR00039">
    <property type="entry name" value="HTHLYSR"/>
</dbReference>
<accession>A0A1V3NPY8</accession>
<comment type="caution">
    <text evidence="6">The sequence shown here is derived from an EMBL/GenBank/DDBJ whole genome shotgun (WGS) entry which is preliminary data.</text>
</comment>
<dbReference type="OrthoDB" id="9803735at2"/>
<dbReference type="STRING" id="108003.B1C78_03760"/>
<dbReference type="InterPro" id="IPR005119">
    <property type="entry name" value="LysR_subst-bd"/>
</dbReference>
<dbReference type="SUPFAM" id="SSF46785">
    <property type="entry name" value="Winged helix' DNA-binding domain"/>
    <property type="match status" value="1"/>
</dbReference>
<evidence type="ECO:0000256" key="1">
    <source>
        <dbReference type="ARBA" id="ARBA00009437"/>
    </source>
</evidence>
<gene>
    <name evidence="6" type="ORF">B1C78_03760</name>
</gene>
<sequence length="291" mass="31925">MDLEQLQAFLAVAEHHSFSMAGEKLHLTQPAVSKRVAALEDILGQRLFDRIGRQVSLTEAGRVLLPRARRVLADLDEARRSLDNLSGQVAGPLWLATSHHVGLHRLPPLLKRFTREFPDVDLDIRFMESEEACRAVAHGDVDLAVVTLPAAPDPPLQTVTVWDDLLLPVAAGDHPLASAREPRLGTYDAILPPTGTFTRTIIDDALRALGIVPRRTLETTYLETIRMLVSIGLGWSLLPKTLLDDSLRTLPVPDLAPARRLGSVVHRERTLSNAACAMLDLLESPDTAALE</sequence>
<dbReference type="RefSeq" id="WP_077277803.1">
    <property type="nucleotide sequence ID" value="NZ_MVBK01000021.1"/>
</dbReference>
<dbReference type="PANTHER" id="PTHR30126">
    <property type="entry name" value="HTH-TYPE TRANSCRIPTIONAL REGULATOR"/>
    <property type="match status" value="1"/>
</dbReference>
<evidence type="ECO:0000256" key="3">
    <source>
        <dbReference type="ARBA" id="ARBA00023125"/>
    </source>
</evidence>
<evidence type="ECO:0000259" key="5">
    <source>
        <dbReference type="PROSITE" id="PS50931"/>
    </source>
</evidence>
<proteinExistence type="inferred from homology"/>
<keyword evidence="7" id="KW-1185">Reference proteome</keyword>
<dbReference type="GO" id="GO:0000976">
    <property type="term" value="F:transcription cis-regulatory region binding"/>
    <property type="evidence" value="ECO:0007669"/>
    <property type="project" value="TreeGrafter"/>
</dbReference>
<protein>
    <submittedName>
        <fullName evidence="6">LysR family transcriptional regulator</fullName>
    </submittedName>
</protein>
<dbReference type="InterPro" id="IPR036390">
    <property type="entry name" value="WH_DNA-bd_sf"/>
</dbReference>
<evidence type="ECO:0000256" key="4">
    <source>
        <dbReference type="ARBA" id="ARBA00023163"/>
    </source>
</evidence>